<feature type="coiled-coil region" evidence="1">
    <location>
        <begin position="151"/>
        <end position="216"/>
    </location>
</feature>
<keyword evidence="3" id="KW-1185">Reference proteome</keyword>
<sequence length="363" mass="41230">MAYDLSDPLVFIGSELRNSVLQGFRAPAKDAANPRNISFTADATITIASTGSAATASYNELKVFGGTIKGASLDNLIQDLRNQNLRVNRDGYCYIRIPGTRLLSGTRFLRLNDLFPWDDYVDDLTTYNPEPSSTIWNRVRSNNTTKKVVDYEKLDADLKKANNDNATLINENNDLKTKLKGNNDADVNLKKAKDEIDNLNIQVSDLNDVINTMQNNWYTAATIRARPLPPNTFNVIKVNPRDYRLGDNRPPSSLPWMGGHTNQVSEPVDDFNDFVPRSYDVYISTDLPYDFDINFWWVIRLDMPSSGPYGYMMAYYVGRHDRHRPSNYFNGIASTYSSNGFLDLDRIGYKYCFMLRASLSPLR</sequence>
<keyword evidence="1" id="KW-0175">Coiled coil</keyword>
<dbReference type="KEGG" id="bvg:104883160"/>
<accession>A0A0J8B606</accession>
<reference evidence="2 3" key="1">
    <citation type="journal article" date="2014" name="Nature">
        <title>The genome of the recently domesticated crop plant sugar beet (Beta vulgaris).</title>
        <authorList>
            <person name="Dohm J.C."/>
            <person name="Minoche A.E."/>
            <person name="Holtgrawe D."/>
            <person name="Capella-Gutierrez S."/>
            <person name="Zakrzewski F."/>
            <person name="Tafer H."/>
            <person name="Rupp O."/>
            <person name="Sorensen T.R."/>
            <person name="Stracke R."/>
            <person name="Reinhardt R."/>
            <person name="Goesmann A."/>
            <person name="Kraft T."/>
            <person name="Schulz B."/>
            <person name="Stadler P.F."/>
            <person name="Schmidt T."/>
            <person name="Gabaldon T."/>
            <person name="Lehrach H."/>
            <person name="Weisshaar B."/>
            <person name="Himmelbauer H."/>
        </authorList>
    </citation>
    <scope>NUCLEOTIDE SEQUENCE [LARGE SCALE GENOMIC DNA]</scope>
    <source>
        <tissue evidence="2">Taproot</tissue>
    </source>
</reference>
<evidence type="ECO:0000313" key="2">
    <source>
        <dbReference type="EMBL" id="KMS96436.1"/>
    </source>
</evidence>
<evidence type="ECO:0000313" key="3">
    <source>
        <dbReference type="Proteomes" id="UP000035740"/>
    </source>
</evidence>
<dbReference type="AlphaFoldDB" id="A0A0J8B606"/>
<organism evidence="2 3">
    <name type="scientific">Beta vulgaris subsp. vulgaris</name>
    <name type="common">Beet</name>
    <dbReference type="NCBI Taxonomy" id="3555"/>
    <lineage>
        <taxon>Eukaryota</taxon>
        <taxon>Viridiplantae</taxon>
        <taxon>Streptophyta</taxon>
        <taxon>Embryophyta</taxon>
        <taxon>Tracheophyta</taxon>
        <taxon>Spermatophyta</taxon>
        <taxon>Magnoliopsida</taxon>
        <taxon>eudicotyledons</taxon>
        <taxon>Gunneridae</taxon>
        <taxon>Pentapetalae</taxon>
        <taxon>Caryophyllales</taxon>
        <taxon>Chenopodiaceae</taxon>
        <taxon>Betoideae</taxon>
        <taxon>Beta</taxon>
    </lineage>
</organism>
<dbReference type="eggNOG" id="ENOG502RYIZ">
    <property type="taxonomic scope" value="Eukaryota"/>
</dbReference>
<dbReference type="EMBL" id="KQ090378">
    <property type="protein sequence ID" value="KMS96436.1"/>
    <property type="molecule type" value="Genomic_DNA"/>
</dbReference>
<proteinExistence type="predicted"/>
<gene>
    <name evidence="2" type="ORF">BVRB_9g224900</name>
</gene>
<protein>
    <submittedName>
        <fullName evidence="2">Uncharacterized protein</fullName>
    </submittedName>
</protein>
<dbReference type="Gramene" id="KMS96436">
    <property type="protein sequence ID" value="KMS96436"/>
    <property type="gene ID" value="BVRB_9g224900"/>
</dbReference>
<dbReference type="Proteomes" id="UP000035740">
    <property type="component" value="Unassembled WGS sequence"/>
</dbReference>
<evidence type="ECO:0000256" key="1">
    <source>
        <dbReference type="SAM" id="Coils"/>
    </source>
</evidence>
<name>A0A0J8B606_BETVV</name>